<evidence type="ECO:0000313" key="1">
    <source>
        <dbReference type="EMBL" id="AAO64955.1"/>
    </source>
</evidence>
<proteinExistence type="predicted"/>
<keyword evidence="1" id="KW-0496">Mitochondrion</keyword>
<protein>
    <submittedName>
        <fullName evidence="1">Orf135</fullName>
    </submittedName>
</protein>
<gene>
    <name evidence="1" type="primary">orf135</name>
</gene>
<dbReference type="GeneID" id="806834"/>
<organism evidence="1">
    <name type="scientific">Monoblepharella sp. JEL15</name>
    <dbReference type="NCBI Taxonomy" id="224130"/>
    <lineage>
        <taxon>Eukaryota</taxon>
        <taxon>Fungi</taxon>
        <taxon>Fungi incertae sedis</taxon>
        <taxon>Chytridiomycota</taxon>
        <taxon>Chytridiomycota incertae sedis</taxon>
        <taxon>Monoblepharidomycetes</taxon>
        <taxon>Monoblepharidales</taxon>
        <taxon>Monoblepharidaceae</taxon>
        <taxon>Monoblepharella</taxon>
    </lineage>
</organism>
<geneLocation type="mitochondrion" evidence="1"/>
<dbReference type="EMBL" id="AY182007">
    <property type="protein sequence ID" value="AAO64955.1"/>
    <property type="molecule type" value="Genomic_DNA"/>
</dbReference>
<sequence>MTMNSLQECLVSFFHFHFYDDCNNHTMWNMHKAMAYLSGTGFVLPTQTISVWDRYRDLVDPNSPMAHDWILVRSNAYDHVVAYFSDDANTFTSDGRVGKLRYANWFSQFLPQGQLTNLGARLRRELNSPIRFVNI</sequence>
<accession>Q85MC7</accession>
<reference evidence="1" key="1">
    <citation type="submission" date="2002-11" db="EMBL/GenBank/DDBJ databases">
        <authorList>
            <person name="Lang F.B.F."/>
        </authorList>
    </citation>
    <scope>NUCLEOTIDE SEQUENCE</scope>
    <source>
        <strain evidence="1">JEL15</strain>
    </source>
</reference>
<name>Q85MC7_9FUNG</name>
<reference evidence="1" key="2">
    <citation type="journal article" date="2003" name="Nucleic Acids Res.">
        <title>Evolution of monoblepharidalean fungi based on complete mitochondrial genome sequences.</title>
        <authorList>
            <person name="Bullerwell C.E."/>
            <person name="Forget L."/>
            <person name="Lang B.F."/>
        </authorList>
    </citation>
    <scope>NUCLEOTIDE SEQUENCE</scope>
    <source>
        <strain evidence="1">JEL15</strain>
    </source>
</reference>
<dbReference type="AlphaFoldDB" id="Q85MC7"/>
<dbReference type="RefSeq" id="NP_803510.1">
    <property type="nucleotide sequence ID" value="NC_004624.1"/>
</dbReference>